<dbReference type="Pfam" id="PF20693">
    <property type="entry name" value="YobI-ATPase"/>
    <property type="match status" value="1"/>
</dbReference>
<gene>
    <name evidence="2" type="ORF">J2Z63_000522</name>
</gene>
<dbReference type="RefSeq" id="WP_307444934.1">
    <property type="nucleotide sequence ID" value="NZ_JAUSWP010000004.1"/>
</dbReference>
<name>A0ABU0NEK0_9MOLU</name>
<dbReference type="EMBL" id="JAUSWP010000004">
    <property type="protein sequence ID" value="MDQ0567876.1"/>
    <property type="molecule type" value="Genomic_DNA"/>
</dbReference>
<evidence type="ECO:0000259" key="1">
    <source>
        <dbReference type="Pfam" id="PF20693"/>
    </source>
</evidence>
<proteinExistence type="predicted"/>
<dbReference type="InterPro" id="IPR048428">
    <property type="entry name" value="YobI-NTPase"/>
</dbReference>
<organism evidence="2 3">
    <name type="scientific">Mycoplasma yeatsii</name>
    <dbReference type="NCBI Taxonomy" id="51365"/>
    <lineage>
        <taxon>Bacteria</taxon>
        <taxon>Bacillati</taxon>
        <taxon>Mycoplasmatota</taxon>
        <taxon>Mollicutes</taxon>
        <taxon>Mycoplasmataceae</taxon>
        <taxon>Mycoplasma</taxon>
    </lineage>
</organism>
<reference evidence="2" key="1">
    <citation type="submission" date="2023-07" db="EMBL/GenBank/DDBJ databases">
        <title>Genomic Encyclopedia of Type Strains, Phase IV (KMG-IV): sequencing the most valuable type-strain genomes for metagenomic binning, comparative biology and taxonomic classification.</title>
        <authorList>
            <person name="Goeker M."/>
        </authorList>
    </citation>
    <scope>NUCLEOTIDE SEQUENCE [LARGE SCALE GENOMIC DNA]</scope>
    <source>
        <strain evidence="2">DSM 22019</strain>
    </source>
</reference>
<keyword evidence="3" id="KW-1185">Reference proteome</keyword>
<protein>
    <recommendedName>
        <fullName evidence="1">YobI-like P-loop NTPase domain-containing protein</fullName>
    </recommendedName>
</protein>
<comment type="caution">
    <text evidence="2">The sequence shown here is derived from an EMBL/GenBank/DDBJ whole genome shotgun (WGS) entry which is preliminary data.</text>
</comment>
<evidence type="ECO:0000313" key="2">
    <source>
        <dbReference type="EMBL" id="MDQ0567876.1"/>
    </source>
</evidence>
<accession>A0ABU0NEK0</accession>
<evidence type="ECO:0000313" key="3">
    <source>
        <dbReference type="Proteomes" id="UP001236620"/>
    </source>
</evidence>
<sequence>MKESEKYTFTIKEIDLKGLKSNLNENEDKGESIFEKDIKKIIYLLYQSKADYVVFEDLDRYKNIDVFENLKQLNNLLNNYCKVKNENRVVKFIYMISDDLFDKESKTKFFDFILPISPVIADTKKSKSNHKRY</sequence>
<feature type="domain" description="YobI-like P-loop NTPase" evidence="1">
    <location>
        <begin position="8"/>
        <end position="123"/>
    </location>
</feature>
<dbReference type="Proteomes" id="UP001236620">
    <property type="component" value="Unassembled WGS sequence"/>
</dbReference>